<name>A0AA40D320_9PEZI</name>
<dbReference type="InterPro" id="IPR001279">
    <property type="entry name" value="Metallo-B-lactamas"/>
</dbReference>
<organism evidence="3 4">
    <name type="scientific">Cercophora samala</name>
    <dbReference type="NCBI Taxonomy" id="330535"/>
    <lineage>
        <taxon>Eukaryota</taxon>
        <taxon>Fungi</taxon>
        <taxon>Dikarya</taxon>
        <taxon>Ascomycota</taxon>
        <taxon>Pezizomycotina</taxon>
        <taxon>Sordariomycetes</taxon>
        <taxon>Sordariomycetidae</taxon>
        <taxon>Sordariales</taxon>
        <taxon>Lasiosphaeriaceae</taxon>
        <taxon>Cercophora</taxon>
    </lineage>
</organism>
<dbReference type="PANTHER" id="PTHR15032:SF4">
    <property type="entry name" value="N-ACYL-PHOSPHATIDYLETHANOLAMINE-HYDROLYZING PHOSPHOLIPASE D"/>
    <property type="match status" value="1"/>
</dbReference>
<dbReference type="GO" id="GO:0008270">
    <property type="term" value="F:zinc ion binding"/>
    <property type="evidence" value="ECO:0007669"/>
    <property type="project" value="InterPro"/>
</dbReference>
<feature type="binding site" evidence="1">
    <location>
        <position position="144"/>
    </location>
    <ligand>
        <name>an N-acyl-1,2-diacyl-sn-glycero-3-phosphoethanolamine</name>
        <dbReference type="ChEBI" id="CHEBI:62537"/>
    </ligand>
</feature>
<keyword evidence="4" id="KW-1185">Reference proteome</keyword>
<dbReference type="AlphaFoldDB" id="A0AA40D320"/>
<proteinExistence type="predicted"/>
<dbReference type="Pfam" id="PF12706">
    <property type="entry name" value="Lactamase_B_2"/>
    <property type="match status" value="1"/>
</dbReference>
<accession>A0AA40D320</accession>
<dbReference type="EMBL" id="JAULSY010000160">
    <property type="protein sequence ID" value="KAK0660831.1"/>
    <property type="molecule type" value="Genomic_DNA"/>
</dbReference>
<gene>
    <name evidence="3" type="ORF">QBC41DRAFT_360034</name>
</gene>
<dbReference type="Gene3D" id="3.60.15.10">
    <property type="entry name" value="Ribonuclease Z/Hydroxyacylglutathione hydrolase-like"/>
    <property type="match status" value="1"/>
</dbReference>
<comment type="caution">
    <text evidence="3">The sequence shown here is derived from an EMBL/GenBank/DDBJ whole genome shotgun (WGS) entry which is preliminary data.</text>
</comment>
<dbReference type="Proteomes" id="UP001174997">
    <property type="component" value="Unassembled WGS sequence"/>
</dbReference>
<dbReference type="PIRSF" id="PIRSF038896">
    <property type="entry name" value="NAPE-PLD"/>
    <property type="match status" value="1"/>
</dbReference>
<feature type="domain" description="Metallo-beta-lactamase" evidence="2">
    <location>
        <begin position="94"/>
        <end position="305"/>
    </location>
</feature>
<evidence type="ECO:0000313" key="3">
    <source>
        <dbReference type="EMBL" id="KAK0660831.1"/>
    </source>
</evidence>
<feature type="binding site" evidence="1">
    <location>
        <position position="289"/>
    </location>
    <ligand>
        <name>an N-acyl-1,2-diacyl-sn-glycero-3-phosphoethanolamine</name>
        <dbReference type="ChEBI" id="CHEBI:62537"/>
    </ligand>
</feature>
<dbReference type="GO" id="GO:0070291">
    <property type="term" value="P:N-acylethanolamine metabolic process"/>
    <property type="evidence" value="ECO:0007669"/>
    <property type="project" value="TreeGrafter"/>
</dbReference>
<evidence type="ECO:0000256" key="1">
    <source>
        <dbReference type="PIRSR" id="PIRSR038896-50"/>
    </source>
</evidence>
<protein>
    <submittedName>
        <fullName evidence="3">Beta-lactamase superfamily domain-containing protein</fullName>
    </submittedName>
</protein>
<evidence type="ECO:0000259" key="2">
    <source>
        <dbReference type="Pfam" id="PF12706"/>
    </source>
</evidence>
<dbReference type="InterPro" id="IPR024884">
    <property type="entry name" value="NAPE-PLD"/>
</dbReference>
<dbReference type="PANTHER" id="PTHR15032">
    <property type="entry name" value="N-ACYL-PHOSPHATIDYLETHANOLAMINE-HYDROLYZING PHOSPHOLIPASE D"/>
    <property type="match status" value="1"/>
</dbReference>
<sequence>MDRKYLTTVTKVAGTRAPSESRSKEHHVLSSNGSNVLRFRNTHPSWDSHYDGSIFPILFRSPSFLATRQSLGDKLRATWLGHSCYYLEFPSGVRVLFDPVFEDYCSPRLFGGLIGLGPKRYTPPPCTIPDLPAVDAVVISHTHYDHLSAPSIAQIKKHHPNAQYFVGLGLGNWFTKTARIDRGKVTEMDWWDDVDLTLAPGHNNKGEPIQIQARISCLPAQHSSGRTPFDKDNTLWCSWAVSSGSKSVYITHLPCCPSFAQIGLLRGPFDVGLIPIGAYKPRQYMSCVHASPEDAVGIFRDTRCKQGLGMYWGTWALTFEEVDEPPRLLREALRSRGMNQKVFGVIGIGETREF</sequence>
<evidence type="ECO:0000313" key="4">
    <source>
        <dbReference type="Proteomes" id="UP001174997"/>
    </source>
</evidence>
<dbReference type="GO" id="GO:0005737">
    <property type="term" value="C:cytoplasm"/>
    <property type="evidence" value="ECO:0007669"/>
    <property type="project" value="TreeGrafter"/>
</dbReference>
<dbReference type="InterPro" id="IPR036866">
    <property type="entry name" value="RibonucZ/Hydroxyglut_hydro"/>
</dbReference>
<dbReference type="GO" id="GO:0070290">
    <property type="term" value="F:N-acylphosphatidylethanolamine-specific phospholipase D activity"/>
    <property type="evidence" value="ECO:0007669"/>
    <property type="project" value="InterPro"/>
</dbReference>
<dbReference type="SUPFAM" id="SSF56281">
    <property type="entry name" value="Metallo-hydrolase/oxidoreductase"/>
    <property type="match status" value="1"/>
</dbReference>
<reference evidence="3" key="1">
    <citation type="submission" date="2023-06" db="EMBL/GenBank/DDBJ databases">
        <title>Genome-scale phylogeny and comparative genomics of the fungal order Sordariales.</title>
        <authorList>
            <consortium name="Lawrence Berkeley National Laboratory"/>
            <person name="Hensen N."/>
            <person name="Bonometti L."/>
            <person name="Westerberg I."/>
            <person name="Brannstrom I.O."/>
            <person name="Guillou S."/>
            <person name="Cros-Aarteil S."/>
            <person name="Calhoun S."/>
            <person name="Haridas S."/>
            <person name="Kuo A."/>
            <person name="Mondo S."/>
            <person name="Pangilinan J."/>
            <person name="Riley R."/>
            <person name="Labutti K."/>
            <person name="Andreopoulos B."/>
            <person name="Lipzen A."/>
            <person name="Chen C."/>
            <person name="Yanf M."/>
            <person name="Daum C."/>
            <person name="Ng V."/>
            <person name="Clum A."/>
            <person name="Steindorff A."/>
            <person name="Ohm R."/>
            <person name="Martin F."/>
            <person name="Silar P."/>
            <person name="Natvig D."/>
            <person name="Lalanne C."/>
            <person name="Gautier V."/>
            <person name="Ament-Velasquez S.L."/>
            <person name="Kruys A."/>
            <person name="Hutchinson M.I."/>
            <person name="Powell A.J."/>
            <person name="Barry K."/>
            <person name="Miller A.N."/>
            <person name="Grigoriev I.V."/>
            <person name="Debuchy R."/>
            <person name="Gladieux P."/>
            <person name="Thoren M.H."/>
            <person name="Johannesson H."/>
        </authorList>
    </citation>
    <scope>NUCLEOTIDE SEQUENCE</scope>
    <source>
        <strain evidence="3">CBS 307.81</strain>
    </source>
</reference>
<dbReference type="GO" id="GO:0070292">
    <property type="term" value="P:N-acylphosphatidylethanolamine metabolic process"/>
    <property type="evidence" value="ECO:0007669"/>
    <property type="project" value="TreeGrafter"/>
</dbReference>